<dbReference type="AlphaFoldDB" id="A0A7C0Y673"/>
<evidence type="ECO:0000259" key="1">
    <source>
        <dbReference type="Pfam" id="PF08241"/>
    </source>
</evidence>
<name>A0A7C0Y673_DESA2</name>
<evidence type="ECO:0000313" key="2">
    <source>
        <dbReference type="EMBL" id="HDD45421.1"/>
    </source>
</evidence>
<gene>
    <name evidence="2" type="ORF">ENG63_11295</name>
</gene>
<dbReference type="Gene3D" id="3.40.50.150">
    <property type="entry name" value="Vaccinia Virus protein VP39"/>
    <property type="match status" value="1"/>
</dbReference>
<dbReference type="Pfam" id="PF08241">
    <property type="entry name" value="Methyltransf_11"/>
    <property type="match status" value="1"/>
</dbReference>
<sequence length="220" mass="25437">MLYRFFKLFYGPLAFLYRPLISLIFGKKWIIWQINALKFAPKGLSLEIGTAGWLSKIDVAIDLSFSMLKYAKKSKTYFIQAKAEALPFKENSFLLIFSGFPTAFIFKSEFWDEIKRVLRKEGKFICLPWVKMPYGSLYYHIQKIIYGKEEFDFTPLISLAKKRGFKVEVNAITDSFKNTIYVLVAHLFTNSSNSSSFKTSSIQISKNLLLKEGESTFLEA</sequence>
<organism evidence="2">
    <name type="scientific">Desulfofervidus auxilii</name>
    <dbReference type="NCBI Taxonomy" id="1621989"/>
    <lineage>
        <taxon>Bacteria</taxon>
        <taxon>Pseudomonadati</taxon>
        <taxon>Thermodesulfobacteriota</taxon>
        <taxon>Candidatus Desulfofervidia</taxon>
        <taxon>Candidatus Desulfofervidales</taxon>
        <taxon>Candidatus Desulfofervidaceae</taxon>
        <taxon>Candidatus Desulfofervidus</taxon>
    </lineage>
</organism>
<dbReference type="Proteomes" id="UP000886289">
    <property type="component" value="Unassembled WGS sequence"/>
</dbReference>
<dbReference type="InterPro" id="IPR013216">
    <property type="entry name" value="Methyltransf_11"/>
</dbReference>
<dbReference type="InterPro" id="IPR029063">
    <property type="entry name" value="SAM-dependent_MTases_sf"/>
</dbReference>
<dbReference type="GO" id="GO:0008757">
    <property type="term" value="F:S-adenosylmethionine-dependent methyltransferase activity"/>
    <property type="evidence" value="ECO:0007669"/>
    <property type="project" value="InterPro"/>
</dbReference>
<protein>
    <submittedName>
        <fullName evidence="2">Class I SAM-dependent methyltransferase</fullName>
    </submittedName>
</protein>
<keyword evidence="2" id="KW-0489">Methyltransferase</keyword>
<comment type="caution">
    <text evidence="2">The sequence shown here is derived from an EMBL/GenBank/DDBJ whole genome shotgun (WGS) entry which is preliminary data.</text>
</comment>
<proteinExistence type="predicted"/>
<dbReference type="CDD" id="cd02440">
    <property type="entry name" value="AdoMet_MTases"/>
    <property type="match status" value="1"/>
</dbReference>
<accession>A0A7C0Y673</accession>
<dbReference type="EMBL" id="DRBS01000419">
    <property type="protein sequence ID" value="HDD45421.1"/>
    <property type="molecule type" value="Genomic_DNA"/>
</dbReference>
<keyword evidence="2" id="KW-0808">Transferase</keyword>
<dbReference type="SUPFAM" id="SSF53335">
    <property type="entry name" value="S-adenosyl-L-methionine-dependent methyltransferases"/>
    <property type="match status" value="1"/>
</dbReference>
<dbReference type="GO" id="GO:0032259">
    <property type="term" value="P:methylation"/>
    <property type="evidence" value="ECO:0007669"/>
    <property type="project" value="UniProtKB-KW"/>
</dbReference>
<feature type="domain" description="Methyltransferase type 11" evidence="1">
    <location>
        <begin position="59"/>
        <end position="126"/>
    </location>
</feature>
<reference evidence="2" key="1">
    <citation type="journal article" date="2020" name="mSystems">
        <title>Genome- and Community-Level Interaction Insights into Carbon Utilization and Element Cycling Functions of Hydrothermarchaeota in Hydrothermal Sediment.</title>
        <authorList>
            <person name="Zhou Z."/>
            <person name="Liu Y."/>
            <person name="Xu W."/>
            <person name="Pan J."/>
            <person name="Luo Z.H."/>
            <person name="Li M."/>
        </authorList>
    </citation>
    <scope>NUCLEOTIDE SEQUENCE [LARGE SCALE GENOMIC DNA]</scope>
    <source>
        <strain evidence="2">HyVt-233</strain>
    </source>
</reference>